<evidence type="ECO:0000313" key="3">
    <source>
        <dbReference type="Proteomes" id="UP000271162"/>
    </source>
</evidence>
<dbReference type="EMBL" id="UYSL01020997">
    <property type="protein sequence ID" value="VDL76886.1"/>
    <property type="molecule type" value="Genomic_DNA"/>
</dbReference>
<evidence type="ECO:0000256" key="1">
    <source>
        <dbReference type="SAM" id="MobiDB-lite"/>
    </source>
</evidence>
<dbReference type="AlphaFoldDB" id="A0A0N4YA95"/>
<dbReference type="WBParaSite" id="NBR_0001329601-mRNA-1">
    <property type="protein sequence ID" value="NBR_0001329601-mRNA-1"/>
    <property type="gene ID" value="NBR_0001329601"/>
</dbReference>
<reference evidence="2 3" key="2">
    <citation type="submission" date="2018-11" db="EMBL/GenBank/DDBJ databases">
        <authorList>
            <consortium name="Pathogen Informatics"/>
        </authorList>
    </citation>
    <scope>NUCLEOTIDE SEQUENCE [LARGE SCALE GENOMIC DNA]</scope>
</reference>
<organism evidence="4">
    <name type="scientific">Nippostrongylus brasiliensis</name>
    <name type="common">Rat hookworm</name>
    <dbReference type="NCBI Taxonomy" id="27835"/>
    <lineage>
        <taxon>Eukaryota</taxon>
        <taxon>Metazoa</taxon>
        <taxon>Ecdysozoa</taxon>
        <taxon>Nematoda</taxon>
        <taxon>Chromadorea</taxon>
        <taxon>Rhabditida</taxon>
        <taxon>Rhabditina</taxon>
        <taxon>Rhabditomorpha</taxon>
        <taxon>Strongyloidea</taxon>
        <taxon>Heligmosomidae</taxon>
        <taxon>Nippostrongylus</taxon>
    </lineage>
</organism>
<reference evidence="4" key="1">
    <citation type="submission" date="2017-02" db="UniProtKB">
        <authorList>
            <consortium name="WormBaseParasite"/>
        </authorList>
    </citation>
    <scope>IDENTIFICATION</scope>
</reference>
<proteinExistence type="predicted"/>
<feature type="region of interest" description="Disordered" evidence="1">
    <location>
        <begin position="1"/>
        <end position="20"/>
    </location>
</feature>
<gene>
    <name evidence="2" type="ORF">NBR_LOCUS13297</name>
</gene>
<protein>
    <submittedName>
        <fullName evidence="4">Transcriptional regulator</fullName>
    </submittedName>
</protein>
<keyword evidence="3" id="KW-1185">Reference proteome</keyword>
<sequence>MTIDASGAEKPSEAMTRMIQTSRTNKNVSIDSCLERRILERVLKVFTLLKGNGEIRAILSKYAGVGGDVYGLRFEFVRR</sequence>
<accession>A0A0N4YA95</accession>
<dbReference type="Proteomes" id="UP000271162">
    <property type="component" value="Unassembled WGS sequence"/>
</dbReference>
<evidence type="ECO:0000313" key="2">
    <source>
        <dbReference type="EMBL" id="VDL76886.1"/>
    </source>
</evidence>
<name>A0A0N4YA95_NIPBR</name>
<evidence type="ECO:0000313" key="4">
    <source>
        <dbReference type="WBParaSite" id="NBR_0001329601-mRNA-1"/>
    </source>
</evidence>